<dbReference type="WBParaSite" id="nRc.2.0.1.t06215-RA">
    <property type="protein sequence ID" value="nRc.2.0.1.t06215-RA"/>
    <property type="gene ID" value="nRc.2.0.1.g06215"/>
</dbReference>
<dbReference type="AlphaFoldDB" id="A0A915HWN1"/>
<sequence>MIAMDRQEAGPGNLNQDADGPPPQNIKGSPPRVELAGQKRDIFTLEIRPNLDEDQEGFCQLERAPKLSNQELALQLRELKGTIEAVFNIIVNATTEDNKWEANSPQQELDRQ</sequence>
<evidence type="ECO:0000313" key="3">
    <source>
        <dbReference type="WBParaSite" id="nRc.2.0.1.t06215-RA"/>
    </source>
</evidence>
<organism evidence="2 3">
    <name type="scientific">Romanomermis culicivorax</name>
    <name type="common">Nematode worm</name>
    <dbReference type="NCBI Taxonomy" id="13658"/>
    <lineage>
        <taxon>Eukaryota</taxon>
        <taxon>Metazoa</taxon>
        <taxon>Ecdysozoa</taxon>
        <taxon>Nematoda</taxon>
        <taxon>Enoplea</taxon>
        <taxon>Dorylaimia</taxon>
        <taxon>Mermithida</taxon>
        <taxon>Mermithoidea</taxon>
        <taxon>Mermithidae</taxon>
        <taxon>Romanomermis</taxon>
    </lineage>
</organism>
<keyword evidence="2" id="KW-1185">Reference proteome</keyword>
<reference evidence="3" key="1">
    <citation type="submission" date="2022-11" db="UniProtKB">
        <authorList>
            <consortium name="WormBaseParasite"/>
        </authorList>
    </citation>
    <scope>IDENTIFICATION</scope>
</reference>
<name>A0A915HWN1_ROMCU</name>
<feature type="region of interest" description="Disordered" evidence="1">
    <location>
        <begin position="1"/>
        <end position="34"/>
    </location>
</feature>
<evidence type="ECO:0000256" key="1">
    <source>
        <dbReference type="SAM" id="MobiDB-lite"/>
    </source>
</evidence>
<proteinExistence type="predicted"/>
<accession>A0A915HWN1</accession>
<evidence type="ECO:0000313" key="2">
    <source>
        <dbReference type="Proteomes" id="UP000887565"/>
    </source>
</evidence>
<dbReference type="Proteomes" id="UP000887565">
    <property type="component" value="Unplaced"/>
</dbReference>
<protein>
    <submittedName>
        <fullName evidence="3">Uncharacterized protein</fullName>
    </submittedName>
</protein>